<sequence length="82" mass="9398">MDLYKEILIHALAQERIEVRFPELKLDAQTLVESVCYRALEEIRAILRDDTLSDPACFHRIEAIVTTLESIGSHCGDRHDFG</sequence>
<reference evidence="1 2" key="1">
    <citation type="submission" date="2020-08" db="EMBL/GenBank/DDBJ databases">
        <title>Genome public.</title>
        <authorList>
            <person name="Liu C."/>
            <person name="Sun Q."/>
        </authorList>
    </citation>
    <scope>NUCLEOTIDE SEQUENCE [LARGE SCALE GENOMIC DNA]</scope>
    <source>
        <strain evidence="1 2">New-38</strain>
    </source>
</reference>
<comment type="caution">
    <text evidence="1">The sequence shown here is derived from an EMBL/GenBank/DDBJ whole genome shotgun (WGS) entry which is preliminary data.</text>
</comment>
<organism evidence="1 2">
    <name type="scientific">Pseudoflavonifractor hominis</name>
    <dbReference type="NCBI Taxonomy" id="2763059"/>
    <lineage>
        <taxon>Bacteria</taxon>
        <taxon>Bacillati</taxon>
        <taxon>Bacillota</taxon>
        <taxon>Clostridia</taxon>
        <taxon>Eubacteriales</taxon>
        <taxon>Oscillospiraceae</taxon>
        <taxon>Pseudoflavonifractor</taxon>
    </lineage>
</organism>
<evidence type="ECO:0000313" key="2">
    <source>
        <dbReference type="Proteomes" id="UP000660021"/>
    </source>
</evidence>
<dbReference type="EMBL" id="JACOPR010000003">
    <property type="protein sequence ID" value="MBC5730663.1"/>
    <property type="molecule type" value="Genomic_DNA"/>
</dbReference>
<name>A0ABR7HT15_9FIRM</name>
<evidence type="ECO:0000313" key="1">
    <source>
        <dbReference type="EMBL" id="MBC5730663.1"/>
    </source>
</evidence>
<proteinExistence type="predicted"/>
<dbReference type="RefSeq" id="WP_186963513.1">
    <property type="nucleotide sequence ID" value="NZ_JACOPR010000003.1"/>
</dbReference>
<gene>
    <name evidence="1" type="ORF">H8S34_07420</name>
</gene>
<dbReference type="Proteomes" id="UP000660021">
    <property type="component" value="Unassembled WGS sequence"/>
</dbReference>
<accession>A0ABR7HT15</accession>
<protein>
    <submittedName>
        <fullName evidence="1">Uncharacterized protein</fullName>
    </submittedName>
</protein>
<keyword evidence="2" id="KW-1185">Reference proteome</keyword>